<dbReference type="Gene3D" id="3.30.1360.60">
    <property type="entry name" value="Glucose permease domain IIB"/>
    <property type="match status" value="1"/>
</dbReference>
<dbReference type="InterPro" id="IPR036878">
    <property type="entry name" value="Glu_permease_IIB"/>
</dbReference>
<sequence length="653" mass="71982">MNNKKTFSILQKIGTSLMLPVSVLPAAGILLRLGQPDLLGKFGMEFEFLATAGNAIFSNLPMIFAVGVAIGFSGGEGVAALSAVIGQLILTGILEKQSINIGTNINMGVLGGISIGLLTAVLYKKFHKIELPKILGFFSGKRFIPIITAFVSFVFAILSIKIWVPIQIIINRFALKASVSIFGPAFYAAGKRLLIPAGLHHLYYPTFLFQFGEFVSNGEKYYGDLPRFFHGDPTAGVFMAAEYPILMFGLPAAALAMILASRKENRKKILGIMGSAALVSFFTGITEPIEFSFIFVAPFLFLFHVFAAFISGIITSYFDLRLGYTFSASFIDYLLGYNYANKPLFLLIIGPVFFVMYFLVFYFFIKYKDIQTPGRESERNFLEENKISLLKKSINTSKAEGIVEALGGIKNVENVDACVTRLRLTVKEPSLVDRDMIKNLGAAGIFEAASSFQIIFGIEAESLKDSISNILKAQVVTDIANKENHCIEVYKDNLSEKNIIDEDLQLTILNPIKGKIISLEKVNDGIFSEKIMGEGFAIVPMDNKVFSPVSGEVIILFPTKHAIVIKEDKGYEIMIHVGIDSVKLNGQGFETNVSKGDKVEEGDLLLTYDKDLIMEKGDIKTPIIITNLKENEKIYVKYGDKNKGDIAAIIIKE</sequence>
<keyword evidence="5" id="KW-0808">Transferase</keyword>
<dbReference type="PROSITE" id="PS51103">
    <property type="entry name" value="PTS_EIIC_TYPE_1"/>
    <property type="match status" value="1"/>
</dbReference>
<dbReference type="Proteomes" id="UP000184447">
    <property type="component" value="Unassembled WGS sequence"/>
</dbReference>
<gene>
    <name evidence="16" type="ORF">SAMN02745207_00179</name>
</gene>
<keyword evidence="7 12" id="KW-0812">Transmembrane</keyword>
<feature type="transmembrane region" description="Helical" evidence="12">
    <location>
        <begin position="345"/>
        <end position="365"/>
    </location>
</feature>
<evidence type="ECO:0000256" key="3">
    <source>
        <dbReference type="ARBA" id="ARBA00022475"/>
    </source>
</evidence>
<dbReference type="SUPFAM" id="SSF51261">
    <property type="entry name" value="Duplicated hybrid motif"/>
    <property type="match status" value="1"/>
</dbReference>
<keyword evidence="8" id="KW-0418">Kinase</keyword>
<evidence type="ECO:0000256" key="1">
    <source>
        <dbReference type="ARBA" id="ARBA00004651"/>
    </source>
</evidence>
<keyword evidence="3" id="KW-1003">Cell membrane</keyword>
<dbReference type="STRING" id="1121316.SAMN02745207_00179"/>
<feature type="active site" description="Phosphocysteine intermediate; for EIIB activity" evidence="11">
    <location>
        <position position="418"/>
    </location>
</feature>
<keyword evidence="4" id="KW-0762">Sugar transport</keyword>
<dbReference type="PANTHER" id="PTHR30009">
    <property type="entry name" value="CYTOCHROME C-TYPE SYNTHESIS PROTEIN AND PTS TRANSMEMBRANE COMPONENT"/>
    <property type="match status" value="1"/>
</dbReference>
<dbReference type="NCBIfam" id="TIGR00830">
    <property type="entry name" value="PTBA"/>
    <property type="match status" value="1"/>
</dbReference>
<feature type="transmembrane region" description="Helical" evidence="12">
    <location>
        <begin position="235"/>
        <end position="257"/>
    </location>
</feature>
<dbReference type="InterPro" id="IPR003352">
    <property type="entry name" value="PTS_EIIC"/>
</dbReference>
<dbReference type="InterPro" id="IPR001127">
    <property type="entry name" value="PTS_EIIA_1_perm"/>
</dbReference>
<evidence type="ECO:0000256" key="8">
    <source>
        <dbReference type="ARBA" id="ARBA00022777"/>
    </source>
</evidence>
<dbReference type="Pfam" id="PF00367">
    <property type="entry name" value="PTS_EIIB"/>
    <property type="match status" value="1"/>
</dbReference>
<evidence type="ECO:0000256" key="12">
    <source>
        <dbReference type="SAM" id="Phobius"/>
    </source>
</evidence>
<dbReference type="AlphaFoldDB" id="A0A1M5QLZ2"/>
<evidence type="ECO:0000256" key="11">
    <source>
        <dbReference type="PROSITE-ProRule" id="PRU00421"/>
    </source>
</evidence>
<dbReference type="InterPro" id="IPR011055">
    <property type="entry name" value="Dup_hybrid_motif"/>
</dbReference>
<evidence type="ECO:0000256" key="5">
    <source>
        <dbReference type="ARBA" id="ARBA00022679"/>
    </source>
</evidence>
<evidence type="ECO:0000313" key="17">
    <source>
        <dbReference type="Proteomes" id="UP000184447"/>
    </source>
</evidence>
<name>A0A1M5QLZ2_9CLOT</name>
<dbReference type="PROSITE" id="PS01035">
    <property type="entry name" value="PTS_EIIB_TYPE_1_CYS"/>
    <property type="match status" value="1"/>
</dbReference>
<dbReference type="PANTHER" id="PTHR30009:SF20">
    <property type="entry name" value="PTS SYSTEM GLUCOSE-SPECIFIC EIICB COMPONENT-RELATED"/>
    <property type="match status" value="1"/>
</dbReference>
<evidence type="ECO:0000256" key="10">
    <source>
        <dbReference type="ARBA" id="ARBA00023136"/>
    </source>
</evidence>
<protein>
    <submittedName>
        <fullName evidence="16">PTS system D-glucosamine-specific IIA component, Glc family /PTS system D-glucosamine-specific IIB component, Glc family /PTS system D-glucosamine-specific IIC component, Glc family</fullName>
    </submittedName>
</protein>
<keyword evidence="10 12" id="KW-0472">Membrane</keyword>
<evidence type="ECO:0000313" key="16">
    <source>
        <dbReference type="EMBL" id="SHH15092.1"/>
    </source>
</evidence>
<organism evidence="16 17">
    <name type="scientific">Clostridium grantii DSM 8605</name>
    <dbReference type="NCBI Taxonomy" id="1121316"/>
    <lineage>
        <taxon>Bacteria</taxon>
        <taxon>Bacillati</taxon>
        <taxon>Bacillota</taxon>
        <taxon>Clostridia</taxon>
        <taxon>Eubacteriales</taxon>
        <taxon>Clostridiaceae</taxon>
        <taxon>Clostridium</taxon>
    </lineage>
</organism>
<dbReference type="GO" id="GO:0005886">
    <property type="term" value="C:plasma membrane"/>
    <property type="evidence" value="ECO:0007669"/>
    <property type="project" value="UniProtKB-SubCell"/>
</dbReference>
<feature type="transmembrane region" description="Helical" evidence="12">
    <location>
        <begin position="269"/>
        <end position="285"/>
    </location>
</feature>
<dbReference type="Pfam" id="PF02378">
    <property type="entry name" value="PTS_EIIC"/>
    <property type="match status" value="1"/>
</dbReference>
<dbReference type="GO" id="GO:0016301">
    <property type="term" value="F:kinase activity"/>
    <property type="evidence" value="ECO:0007669"/>
    <property type="project" value="UniProtKB-KW"/>
</dbReference>
<keyword evidence="9 12" id="KW-1133">Transmembrane helix</keyword>
<dbReference type="SUPFAM" id="SSF55604">
    <property type="entry name" value="Glucose permease domain IIB"/>
    <property type="match status" value="1"/>
</dbReference>
<accession>A0A1M5QLZ2</accession>
<dbReference type="InterPro" id="IPR050429">
    <property type="entry name" value="PTS_Glucose_EIICBA"/>
</dbReference>
<evidence type="ECO:0000256" key="6">
    <source>
        <dbReference type="ARBA" id="ARBA00022683"/>
    </source>
</evidence>
<feature type="transmembrane region" description="Helical" evidence="12">
    <location>
        <begin position="173"/>
        <end position="190"/>
    </location>
</feature>
<dbReference type="PROSITE" id="PS51093">
    <property type="entry name" value="PTS_EIIA_TYPE_1"/>
    <property type="match status" value="1"/>
</dbReference>
<evidence type="ECO:0000256" key="7">
    <source>
        <dbReference type="ARBA" id="ARBA00022692"/>
    </source>
</evidence>
<dbReference type="PROSITE" id="PS51098">
    <property type="entry name" value="PTS_EIIB_TYPE_1"/>
    <property type="match status" value="1"/>
</dbReference>
<dbReference type="GO" id="GO:0009401">
    <property type="term" value="P:phosphoenolpyruvate-dependent sugar phosphotransferase system"/>
    <property type="evidence" value="ECO:0007669"/>
    <property type="project" value="UniProtKB-KW"/>
</dbReference>
<evidence type="ECO:0000256" key="9">
    <source>
        <dbReference type="ARBA" id="ARBA00022989"/>
    </source>
</evidence>
<feature type="transmembrane region" description="Helical" evidence="12">
    <location>
        <begin position="143"/>
        <end position="164"/>
    </location>
</feature>
<reference evidence="16 17" key="1">
    <citation type="submission" date="2016-11" db="EMBL/GenBank/DDBJ databases">
        <authorList>
            <person name="Jaros S."/>
            <person name="Januszkiewicz K."/>
            <person name="Wedrychowicz H."/>
        </authorList>
    </citation>
    <scope>NUCLEOTIDE SEQUENCE [LARGE SCALE GENOMIC DNA]</scope>
    <source>
        <strain evidence="16 17">DSM 8605</strain>
    </source>
</reference>
<dbReference type="InterPro" id="IPR001996">
    <property type="entry name" value="PTS_IIB_1"/>
</dbReference>
<feature type="transmembrane region" description="Helical" evidence="12">
    <location>
        <begin position="13"/>
        <end position="34"/>
    </location>
</feature>
<dbReference type="NCBIfam" id="TIGR00826">
    <property type="entry name" value="EIIB_glc"/>
    <property type="match status" value="1"/>
</dbReference>
<feature type="transmembrane region" description="Helical" evidence="12">
    <location>
        <begin position="101"/>
        <end position="123"/>
    </location>
</feature>
<feature type="domain" description="PTS EIIB type-1" evidence="14">
    <location>
        <begin position="396"/>
        <end position="477"/>
    </location>
</feature>
<feature type="transmembrane region" description="Helical" evidence="12">
    <location>
        <begin position="78"/>
        <end position="94"/>
    </location>
</feature>
<feature type="transmembrane region" description="Helical" evidence="12">
    <location>
        <begin position="291"/>
        <end position="310"/>
    </location>
</feature>
<dbReference type="CDD" id="cd00212">
    <property type="entry name" value="PTS_IIB_glc"/>
    <property type="match status" value="1"/>
</dbReference>
<dbReference type="InterPro" id="IPR013013">
    <property type="entry name" value="PTS_EIIC_1"/>
</dbReference>
<comment type="subcellular location">
    <subcellularLocation>
        <location evidence="1">Cell membrane</location>
        <topology evidence="1">Multi-pass membrane protein</topology>
    </subcellularLocation>
</comment>
<dbReference type="InterPro" id="IPR018113">
    <property type="entry name" value="PTrfase_EIIB_Cys"/>
</dbReference>
<keyword evidence="6" id="KW-0598">Phosphotransferase system</keyword>
<feature type="domain" description="PTS EIIC type-1" evidence="15">
    <location>
        <begin position="4"/>
        <end position="377"/>
    </location>
</feature>
<dbReference type="GO" id="GO:0090563">
    <property type="term" value="F:protein-phosphocysteine-sugar phosphotransferase activity"/>
    <property type="evidence" value="ECO:0007669"/>
    <property type="project" value="TreeGrafter"/>
</dbReference>
<feature type="domain" description="PTS EIIA type-1" evidence="13">
    <location>
        <begin position="524"/>
        <end position="627"/>
    </location>
</feature>
<dbReference type="EMBL" id="FQXM01000002">
    <property type="protein sequence ID" value="SHH15092.1"/>
    <property type="molecule type" value="Genomic_DNA"/>
</dbReference>
<evidence type="ECO:0000256" key="4">
    <source>
        <dbReference type="ARBA" id="ARBA00022597"/>
    </source>
</evidence>
<dbReference type="Pfam" id="PF00358">
    <property type="entry name" value="PTS_EIIA_1"/>
    <property type="match status" value="1"/>
</dbReference>
<evidence type="ECO:0000259" key="13">
    <source>
        <dbReference type="PROSITE" id="PS51093"/>
    </source>
</evidence>
<dbReference type="GO" id="GO:0008982">
    <property type="term" value="F:protein-N(PI)-phosphohistidine-sugar phosphotransferase activity"/>
    <property type="evidence" value="ECO:0007669"/>
    <property type="project" value="InterPro"/>
</dbReference>
<evidence type="ECO:0000256" key="2">
    <source>
        <dbReference type="ARBA" id="ARBA00022448"/>
    </source>
</evidence>
<dbReference type="Gene3D" id="2.70.70.10">
    <property type="entry name" value="Glucose Permease (Domain IIA)"/>
    <property type="match status" value="1"/>
</dbReference>
<keyword evidence="2" id="KW-0813">Transport</keyword>
<evidence type="ECO:0000259" key="14">
    <source>
        <dbReference type="PROSITE" id="PS51098"/>
    </source>
</evidence>
<proteinExistence type="predicted"/>
<keyword evidence="17" id="KW-1185">Reference proteome</keyword>
<evidence type="ECO:0000259" key="15">
    <source>
        <dbReference type="PROSITE" id="PS51103"/>
    </source>
</evidence>
<dbReference type="FunFam" id="2.70.70.10:FF:000001">
    <property type="entry name" value="PTS system glucose-specific IIA component"/>
    <property type="match status" value="1"/>
</dbReference>